<dbReference type="InterPro" id="IPR000866">
    <property type="entry name" value="AhpC/TSA"/>
</dbReference>
<dbReference type="AlphaFoldDB" id="A0AAE2S9W2"/>
<name>A0AAE2S9W2_9BACT</name>
<dbReference type="GO" id="GO:0034599">
    <property type="term" value="P:cellular response to oxidative stress"/>
    <property type="evidence" value="ECO:0007669"/>
    <property type="project" value="TreeGrafter"/>
</dbReference>
<comment type="function">
    <text evidence="1">Thiol-specific peroxidase that catalyzes the reduction of hydrogen peroxide and organic hydroperoxides to water and alcohols, respectively. Plays a role in cell protection against oxidative stress by detoxifying peroxides and as sensor of hydrogen peroxide-mediated signaling events.</text>
</comment>
<evidence type="ECO:0000313" key="13">
    <source>
        <dbReference type="EMBL" id="MBK1854090.1"/>
    </source>
</evidence>
<evidence type="ECO:0000259" key="12">
    <source>
        <dbReference type="PROSITE" id="PS51352"/>
    </source>
</evidence>
<evidence type="ECO:0000313" key="14">
    <source>
        <dbReference type="Proteomes" id="UP000634206"/>
    </source>
</evidence>
<dbReference type="InterPro" id="IPR050924">
    <property type="entry name" value="Peroxiredoxin_BCP/PrxQ"/>
</dbReference>
<comment type="caution">
    <text evidence="13">The sequence shown here is derived from an EMBL/GenBank/DDBJ whole genome shotgun (WGS) entry which is preliminary data.</text>
</comment>
<dbReference type="InterPro" id="IPR037401">
    <property type="entry name" value="SnoaL-like"/>
</dbReference>
<evidence type="ECO:0000256" key="8">
    <source>
        <dbReference type="ARBA" id="ARBA00032824"/>
    </source>
</evidence>
<keyword evidence="6" id="KW-1015">Disulfide bond</keyword>
<accession>A0AAE2S9W2</accession>
<keyword evidence="3" id="KW-0575">Peroxidase</keyword>
<dbReference type="InterPro" id="IPR013766">
    <property type="entry name" value="Thioredoxin_domain"/>
</dbReference>
<evidence type="ECO:0000256" key="7">
    <source>
        <dbReference type="ARBA" id="ARBA00023284"/>
    </source>
</evidence>
<evidence type="ECO:0000256" key="4">
    <source>
        <dbReference type="ARBA" id="ARBA00022862"/>
    </source>
</evidence>
<reference evidence="13" key="1">
    <citation type="submission" date="2021-01" db="EMBL/GenBank/DDBJ databases">
        <title>Modified the classification status of verrucomicrobia.</title>
        <authorList>
            <person name="Feng X."/>
        </authorList>
    </citation>
    <scope>NUCLEOTIDE SEQUENCE</scope>
    <source>
        <strain evidence="13">5K15</strain>
    </source>
</reference>
<evidence type="ECO:0000256" key="2">
    <source>
        <dbReference type="ARBA" id="ARBA00013017"/>
    </source>
</evidence>
<dbReference type="EMBL" id="JAENIG010000002">
    <property type="protein sequence ID" value="MBK1854090.1"/>
    <property type="molecule type" value="Genomic_DNA"/>
</dbReference>
<dbReference type="Pfam" id="PF00578">
    <property type="entry name" value="AhpC-TSA"/>
    <property type="match status" value="1"/>
</dbReference>
<dbReference type="PANTHER" id="PTHR42801:SF7">
    <property type="entry name" value="SLL1159 PROTEIN"/>
    <property type="match status" value="1"/>
</dbReference>
<comment type="similarity">
    <text evidence="9">Belongs to the peroxiredoxin family. BCP/PrxQ subfamily.</text>
</comment>
<dbReference type="GO" id="GO:0045454">
    <property type="term" value="P:cell redox homeostasis"/>
    <property type="evidence" value="ECO:0007669"/>
    <property type="project" value="TreeGrafter"/>
</dbReference>
<dbReference type="RefSeq" id="WP_309488696.1">
    <property type="nucleotide sequence ID" value="NZ_JAENIG010000002.1"/>
</dbReference>
<dbReference type="GO" id="GO:0008379">
    <property type="term" value="F:thioredoxin peroxidase activity"/>
    <property type="evidence" value="ECO:0007669"/>
    <property type="project" value="TreeGrafter"/>
</dbReference>
<evidence type="ECO:0000256" key="10">
    <source>
        <dbReference type="ARBA" id="ARBA00042639"/>
    </source>
</evidence>
<dbReference type="InterPro" id="IPR032710">
    <property type="entry name" value="NTF2-like_dom_sf"/>
</dbReference>
<sequence>MKISTATIAAITVSLSTQFIAAQGLQDKLDARKNAFLKRAPEGIINSQKKALRELEVSGIYARVLKVGDKAPDFTLGNPDGQQVRLATLLKQGPVVLTWYRGGWCPYCNIALAELSEKNDSFKKLGATLVALTPELPDATAGSVKDHGLNFEVLSDLNHAVAEQYGLVFTLNKDTRKRYQEKFKLEERSGKEAAKKLPLPATYVIDTDGTITYAFIDADYRRRAEPARIVDALKAIKDGPSAKHLLLQFWENTWNPPYDLDLIDRNMSEDFVLTSAGKDIQGRDAFKAWVKASLEKANGLRIENLDSFENADGSRVVSRWITRANTGAVPDSDQASHQPFEFTGIALWAFEDGKLTHNWVERSASKVSE</sequence>
<protein>
    <recommendedName>
        <fullName evidence="2">thioredoxin-dependent peroxiredoxin</fullName>
        <ecNumber evidence="2">1.11.1.24</ecNumber>
    </recommendedName>
    <alternativeName>
        <fullName evidence="8">Thioredoxin peroxidase</fullName>
    </alternativeName>
    <alternativeName>
        <fullName evidence="10">Thioredoxin-dependent peroxiredoxin Bcp</fullName>
    </alternativeName>
</protein>
<evidence type="ECO:0000256" key="6">
    <source>
        <dbReference type="ARBA" id="ARBA00023157"/>
    </source>
</evidence>
<proteinExistence type="inferred from homology"/>
<dbReference type="PANTHER" id="PTHR42801">
    <property type="entry name" value="THIOREDOXIN-DEPENDENT PEROXIDE REDUCTASE"/>
    <property type="match status" value="1"/>
</dbReference>
<dbReference type="Gene3D" id="3.10.450.50">
    <property type="match status" value="1"/>
</dbReference>
<dbReference type="Gene3D" id="3.40.30.10">
    <property type="entry name" value="Glutaredoxin"/>
    <property type="match status" value="1"/>
</dbReference>
<keyword evidence="5" id="KW-0560">Oxidoreductase</keyword>
<dbReference type="SUPFAM" id="SSF52833">
    <property type="entry name" value="Thioredoxin-like"/>
    <property type="match status" value="1"/>
</dbReference>
<keyword evidence="4" id="KW-0049">Antioxidant</keyword>
<evidence type="ECO:0000256" key="5">
    <source>
        <dbReference type="ARBA" id="ARBA00023002"/>
    </source>
</evidence>
<gene>
    <name evidence="13" type="ORF">JIN83_03925</name>
</gene>
<feature type="domain" description="Thioredoxin" evidence="12">
    <location>
        <begin position="65"/>
        <end position="238"/>
    </location>
</feature>
<evidence type="ECO:0000256" key="9">
    <source>
        <dbReference type="ARBA" id="ARBA00038489"/>
    </source>
</evidence>
<dbReference type="InterPro" id="IPR036249">
    <property type="entry name" value="Thioredoxin-like_sf"/>
</dbReference>
<dbReference type="CDD" id="cd02970">
    <property type="entry name" value="PRX_like2"/>
    <property type="match status" value="1"/>
</dbReference>
<organism evidence="13 14">
    <name type="scientific">Oceaniferula flava</name>
    <dbReference type="NCBI Taxonomy" id="2800421"/>
    <lineage>
        <taxon>Bacteria</taxon>
        <taxon>Pseudomonadati</taxon>
        <taxon>Verrucomicrobiota</taxon>
        <taxon>Verrucomicrobiia</taxon>
        <taxon>Verrucomicrobiales</taxon>
        <taxon>Verrucomicrobiaceae</taxon>
        <taxon>Oceaniferula</taxon>
    </lineage>
</organism>
<dbReference type="Proteomes" id="UP000634206">
    <property type="component" value="Unassembled WGS sequence"/>
</dbReference>
<comment type="catalytic activity">
    <reaction evidence="11">
        <text>a hydroperoxide + [thioredoxin]-dithiol = an alcohol + [thioredoxin]-disulfide + H2O</text>
        <dbReference type="Rhea" id="RHEA:62620"/>
        <dbReference type="Rhea" id="RHEA-COMP:10698"/>
        <dbReference type="Rhea" id="RHEA-COMP:10700"/>
        <dbReference type="ChEBI" id="CHEBI:15377"/>
        <dbReference type="ChEBI" id="CHEBI:29950"/>
        <dbReference type="ChEBI" id="CHEBI:30879"/>
        <dbReference type="ChEBI" id="CHEBI:35924"/>
        <dbReference type="ChEBI" id="CHEBI:50058"/>
        <dbReference type="EC" id="1.11.1.24"/>
    </reaction>
</comment>
<dbReference type="Pfam" id="PF12680">
    <property type="entry name" value="SnoaL_2"/>
    <property type="match status" value="1"/>
</dbReference>
<dbReference type="GO" id="GO:0005737">
    <property type="term" value="C:cytoplasm"/>
    <property type="evidence" value="ECO:0007669"/>
    <property type="project" value="TreeGrafter"/>
</dbReference>
<keyword evidence="14" id="KW-1185">Reference proteome</keyword>
<evidence type="ECO:0000256" key="1">
    <source>
        <dbReference type="ARBA" id="ARBA00003330"/>
    </source>
</evidence>
<dbReference type="PROSITE" id="PS51352">
    <property type="entry name" value="THIOREDOXIN_2"/>
    <property type="match status" value="1"/>
</dbReference>
<keyword evidence="7" id="KW-0676">Redox-active center</keyword>
<dbReference type="SUPFAM" id="SSF54427">
    <property type="entry name" value="NTF2-like"/>
    <property type="match status" value="1"/>
</dbReference>
<dbReference type="EC" id="1.11.1.24" evidence="2"/>
<evidence type="ECO:0000256" key="3">
    <source>
        <dbReference type="ARBA" id="ARBA00022559"/>
    </source>
</evidence>
<evidence type="ECO:0000256" key="11">
    <source>
        <dbReference type="ARBA" id="ARBA00049091"/>
    </source>
</evidence>